<dbReference type="CDD" id="cd00054">
    <property type="entry name" value="EGF_CA"/>
    <property type="match status" value="1"/>
</dbReference>
<dbReference type="STRING" id="409849.ENSPMGP00000015294"/>
<dbReference type="InterPro" id="IPR013320">
    <property type="entry name" value="ConA-like_dom_sf"/>
</dbReference>
<evidence type="ECO:0000256" key="1">
    <source>
        <dbReference type="ARBA" id="ARBA00004479"/>
    </source>
</evidence>
<dbReference type="PANTHER" id="PTHR15036">
    <property type="entry name" value="PIKACHURIN-LIKE PROTEIN"/>
    <property type="match status" value="1"/>
</dbReference>
<dbReference type="InterPro" id="IPR001791">
    <property type="entry name" value="Laminin_G"/>
</dbReference>
<comment type="subcellular location">
    <subcellularLocation>
        <location evidence="1">Membrane</location>
        <topology evidence="1">Single-pass type I membrane protein</topology>
    </subcellularLocation>
</comment>
<evidence type="ECO:0000256" key="8">
    <source>
        <dbReference type="ARBA" id="ARBA00023136"/>
    </source>
</evidence>
<evidence type="ECO:0000313" key="14">
    <source>
        <dbReference type="Ensembl" id="ENSPMGP00000015294.1"/>
    </source>
</evidence>
<evidence type="ECO:0000259" key="12">
    <source>
        <dbReference type="PROSITE" id="PS50025"/>
    </source>
</evidence>
<comment type="similarity">
    <text evidence="2">Belongs to the neurexin family.</text>
</comment>
<evidence type="ECO:0000256" key="11">
    <source>
        <dbReference type="PROSITE-ProRule" id="PRU00122"/>
    </source>
</evidence>
<evidence type="ECO:0000256" key="5">
    <source>
        <dbReference type="ARBA" id="ARBA00022729"/>
    </source>
</evidence>
<dbReference type="FunFam" id="2.60.120.200:FF:000026">
    <property type="entry name" value="contactin-associated protein-like 4 isoform X1"/>
    <property type="match status" value="1"/>
</dbReference>
<keyword evidence="8" id="KW-0472">Membrane</keyword>
<dbReference type="PROSITE" id="PS50025">
    <property type="entry name" value="LAM_G_DOMAIN"/>
    <property type="match status" value="2"/>
</dbReference>
<feature type="domain" description="EGF-like" evidence="13">
    <location>
        <begin position="243"/>
        <end position="281"/>
    </location>
</feature>
<feature type="disulfide bond" evidence="11">
    <location>
        <begin position="215"/>
        <end position="242"/>
    </location>
</feature>
<evidence type="ECO:0000256" key="4">
    <source>
        <dbReference type="ARBA" id="ARBA00022692"/>
    </source>
</evidence>
<reference evidence="14" key="1">
    <citation type="submission" date="2025-08" db="UniProtKB">
        <authorList>
            <consortium name="Ensembl"/>
        </authorList>
    </citation>
    <scope>IDENTIFICATION</scope>
</reference>
<keyword evidence="4" id="KW-0812">Transmembrane</keyword>
<dbReference type="SUPFAM" id="SSF49899">
    <property type="entry name" value="Concanavalin A-like lectins/glucanases"/>
    <property type="match status" value="2"/>
</dbReference>
<sequence length="521" mass="56622">MNRVYSLLPLSSLLSFSFLPLICFSLLSLRANDSGVLSFKEHLPVTQVLVGDTERTGAQAVVHVGALRCYGDKTLWNAASFYQESSYLYFPTLQAELASDVSFYFKTSSPSGVFLENLGLKHFIRVELSAPSVVTFSFDVGNGPAVLSVKSPRPLNDRQWHYVRAERNVKEASLHVDQLPLRFRDAPAEGYLRLRLSSQLFVGGTASQQRGFLGCIRTLGVNGVNFDLEERAKMTPGVSSGCPGYCSGSSSLCHNRGRCIEKSSGYICDCSLTAYGGATCDQGSCFDKNTLKVSVSFDRESSVTYTFQEPFSVMQTGNSPASGVSTETPGRVREDVAFSFSTTAAPAMLLTLNTFSQQYIAVILARNGTLHIWYHLKKNMSPEVLSPSPSDLADGQLHRVRIHRVSGNVYVQVRHNTRVQVGHAHTCPAGQEAFGEEVRQAASRGFVGCLSSVQFNHVAPLKAALTSRGSSVVSVRGPLVQSNCGVLADSASHIMTGEARPGHGRLKLHDVTFQARDLTRG</sequence>
<dbReference type="AlphaFoldDB" id="A0A3B4AF82"/>
<evidence type="ECO:0000256" key="9">
    <source>
        <dbReference type="ARBA" id="ARBA00023157"/>
    </source>
</evidence>
<keyword evidence="7" id="KW-1133">Transmembrane helix</keyword>
<keyword evidence="5" id="KW-0732">Signal</keyword>
<evidence type="ECO:0000256" key="2">
    <source>
        <dbReference type="ARBA" id="ARBA00010241"/>
    </source>
</evidence>
<evidence type="ECO:0000313" key="15">
    <source>
        <dbReference type="Proteomes" id="UP000261520"/>
    </source>
</evidence>
<dbReference type="InterPro" id="IPR050372">
    <property type="entry name" value="Neurexin-related_CASP"/>
</dbReference>
<evidence type="ECO:0000256" key="7">
    <source>
        <dbReference type="ARBA" id="ARBA00022989"/>
    </source>
</evidence>
<evidence type="ECO:0000259" key="13">
    <source>
        <dbReference type="PROSITE" id="PS50026"/>
    </source>
</evidence>
<proteinExistence type="inferred from homology"/>
<dbReference type="Ensembl" id="ENSPMGT00000016306.1">
    <property type="protein sequence ID" value="ENSPMGP00000015294.1"/>
    <property type="gene ID" value="ENSPMGG00000012531.1"/>
</dbReference>
<evidence type="ECO:0000256" key="3">
    <source>
        <dbReference type="ARBA" id="ARBA00022536"/>
    </source>
</evidence>
<comment type="caution">
    <text evidence="10">Lacks conserved residue(s) required for the propagation of feature annotation.</text>
</comment>
<keyword evidence="15" id="KW-1185">Reference proteome</keyword>
<dbReference type="Gene3D" id="2.10.25.10">
    <property type="entry name" value="Laminin"/>
    <property type="match status" value="1"/>
</dbReference>
<dbReference type="GO" id="GO:0016020">
    <property type="term" value="C:membrane"/>
    <property type="evidence" value="ECO:0007669"/>
    <property type="project" value="UniProtKB-SubCell"/>
</dbReference>
<dbReference type="Gene3D" id="2.60.120.200">
    <property type="match status" value="2"/>
</dbReference>
<feature type="domain" description="Laminin G" evidence="12">
    <location>
        <begin position="77"/>
        <end position="242"/>
    </location>
</feature>
<dbReference type="Pfam" id="PF02210">
    <property type="entry name" value="Laminin_G_2"/>
    <property type="match status" value="2"/>
</dbReference>
<keyword evidence="6" id="KW-0677">Repeat</keyword>
<keyword evidence="9 11" id="KW-1015">Disulfide bond</keyword>
<accession>A0A3B4AF82</accession>
<keyword evidence="3 10" id="KW-0245">EGF-like domain</keyword>
<organism evidence="14 15">
    <name type="scientific">Periophthalmus magnuspinnatus</name>
    <dbReference type="NCBI Taxonomy" id="409849"/>
    <lineage>
        <taxon>Eukaryota</taxon>
        <taxon>Metazoa</taxon>
        <taxon>Chordata</taxon>
        <taxon>Craniata</taxon>
        <taxon>Vertebrata</taxon>
        <taxon>Euteleostomi</taxon>
        <taxon>Actinopterygii</taxon>
        <taxon>Neopterygii</taxon>
        <taxon>Teleostei</taxon>
        <taxon>Neoteleostei</taxon>
        <taxon>Acanthomorphata</taxon>
        <taxon>Gobiaria</taxon>
        <taxon>Gobiiformes</taxon>
        <taxon>Gobioidei</taxon>
        <taxon>Gobiidae</taxon>
        <taxon>Oxudercinae</taxon>
        <taxon>Periophthalmus</taxon>
    </lineage>
</organism>
<protein>
    <recommendedName>
        <fullName evidence="16">Contactin associated protein like 3</fullName>
    </recommendedName>
</protein>
<dbReference type="PANTHER" id="PTHR15036:SF84">
    <property type="entry name" value="CONTACTIN-ASSOCIATED PROTEIN-LIKE 5 ISOFORM X1"/>
    <property type="match status" value="1"/>
</dbReference>
<evidence type="ECO:0000256" key="10">
    <source>
        <dbReference type="PROSITE-ProRule" id="PRU00076"/>
    </source>
</evidence>
<dbReference type="Proteomes" id="UP000261520">
    <property type="component" value="Unplaced"/>
</dbReference>
<evidence type="ECO:0000256" key="6">
    <source>
        <dbReference type="ARBA" id="ARBA00022737"/>
    </source>
</evidence>
<dbReference type="SMART" id="SM00282">
    <property type="entry name" value="LamG"/>
    <property type="match status" value="2"/>
</dbReference>
<evidence type="ECO:0008006" key="16">
    <source>
        <dbReference type="Google" id="ProtNLM"/>
    </source>
</evidence>
<dbReference type="PROSITE" id="PS50026">
    <property type="entry name" value="EGF_3"/>
    <property type="match status" value="1"/>
</dbReference>
<dbReference type="CDD" id="cd00110">
    <property type="entry name" value="LamG"/>
    <property type="match status" value="2"/>
</dbReference>
<reference evidence="14" key="2">
    <citation type="submission" date="2025-09" db="UniProtKB">
        <authorList>
            <consortium name="Ensembl"/>
        </authorList>
    </citation>
    <scope>IDENTIFICATION</scope>
</reference>
<feature type="domain" description="Laminin G" evidence="12">
    <location>
        <begin position="310"/>
        <end position="484"/>
    </location>
</feature>
<dbReference type="InterPro" id="IPR000742">
    <property type="entry name" value="EGF"/>
</dbReference>
<name>A0A3B4AF82_9GOBI</name>